<proteinExistence type="predicted"/>
<reference evidence="1" key="1">
    <citation type="submission" date="2016-07" db="EMBL/GenBank/DDBJ databases">
        <authorList>
            <person name="Bretaudeau A."/>
        </authorList>
    </citation>
    <scope>NUCLEOTIDE SEQUENCE</scope>
    <source>
        <strain evidence="1">Rice</strain>
        <tissue evidence="1">Whole body</tissue>
    </source>
</reference>
<organism evidence="1">
    <name type="scientific">Spodoptera frugiperda</name>
    <name type="common">Fall armyworm</name>
    <dbReference type="NCBI Taxonomy" id="7108"/>
    <lineage>
        <taxon>Eukaryota</taxon>
        <taxon>Metazoa</taxon>
        <taxon>Ecdysozoa</taxon>
        <taxon>Arthropoda</taxon>
        <taxon>Hexapoda</taxon>
        <taxon>Insecta</taxon>
        <taxon>Pterygota</taxon>
        <taxon>Neoptera</taxon>
        <taxon>Endopterygota</taxon>
        <taxon>Lepidoptera</taxon>
        <taxon>Glossata</taxon>
        <taxon>Ditrysia</taxon>
        <taxon>Noctuoidea</taxon>
        <taxon>Noctuidae</taxon>
        <taxon>Amphipyrinae</taxon>
        <taxon>Spodoptera</taxon>
    </lineage>
</organism>
<protein>
    <submittedName>
        <fullName evidence="1">SFRICE_015604</fullName>
    </submittedName>
</protein>
<gene>
    <name evidence="1" type="ORF">SFRICE_015604</name>
</gene>
<dbReference type="AlphaFoldDB" id="A0A2H1WN16"/>
<dbReference type="EMBL" id="ODYU01009801">
    <property type="protein sequence ID" value="SOQ54461.1"/>
    <property type="molecule type" value="Genomic_DNA"/>
</dbReference>
<sequence>MARTTRQILDLTLVSMKKVRPVVSKVWGTAKGYIMQTAGKPLVNNKGVDKMEVFLDRAASKIYVSLESLRDRQLPAEAKYLERELHRVRKRIDNQSLIQASESKSDVEIRSKTECCSPEKKEDTKTQCCSSEIKEDTKAACGKFNADTKPKC</sequence>
<evidence type="ECO:0000313" key="1">
    <source>
        <dbReference type="EMBL" id="SOQ54461.1"/>
    </source>
</evidence>
<accession>A0A2H1WN16</accession>
<name>A0A2H1WN16_SPOFR</name>